<proteinExistence type="predicted"/>
<dbReference type="Proteomes" id="UP000000851">
    <property type="component" value="Chromosome"/>
</dbReference>
<accession>C7PX64</accession>
<reference evidence="1 2" key="1">
    <citation type="journal article" date="2009" name="Stand. Genomic Sci.">
        <title>Complete genome sequence of Catenulispora acidiphila type strain (ID 139908).</title>
        <authorList>
            <person name="Copeland A."/>
            <person name="Lapidus A."/>
            <person name="Glavina Del Rio T."/>
            <person name="Nolan M."/>
            <person name="Lucas S."/>
            <person name="Chen F."/>
            <person name="Tice H."/>
            <person name="Cheng J.F."/>
            <person name="Bruce D."/>
            <person name="Goodwin L."/>
            <person name="Pitluck S."/>
            <person name="Mikhailova N."/>
            <person name="Pati A."/>
            <person name="Ivanova N."/>
            <person name="Mavromatis K."/>
            <person name="Chen A."/>
            <person name="Palaniappan K."/>
            <person name="Chain P."/>
            <person name="Land M."/>
            <person name="Hauser L."/>
            <person name="Chang Y.J."/>
            <person name="Jeffries C.D."/>
            <person name="Chertkov O."/>
            <person name="Brettin T."/>
            <person name="Detter J.C."/>
            <person name="Han C."/>
            <person name="Ali Z."/>
            <person name="Tindall B.J."/>
            <person name="Goker M."/>
            <person name="Bristow J."/>
            <person name="Eisen J.A."/>
            <person name="Markowitz V."/>
            <person name="Hugenholtz P."/>
            <person name="Kyrpides N.C."/>
            <person name="Klenk H.P."/>
        </authorList>
    </citation>
    <scope>NUCLEOTIDE SEQUENCE [LARGE SCALE GENOMIC DNA]</scope>
    <source>
        <strain evidence="2">DSM 44928 / JCM 14897 / NBRC 102108 / NRRL B-24433 / ID139908</strain>
    </source>
</reference>
<sequence length="229" mass="25704">MPELIPRLMAPFLPEETRYRLRQHKLDIEAAEKAARILPLPGVTITVLHSTTGARSWRETTLVPTSTPPHMTAWWFTKGSLAWDGNLLTVTGDNDTSPHWPTAQGGVQPEFSADNVAQARHRPVTSGECPAAVVEIASISLRGQRPRRLYFLDEESRHLTMTPARGFTEDQLTTFAHHAGLTYRTYALTTGGKTTPDAMCEALFPRSARRRRVISEHSPSVEWQWQGWP</sequence>
<organism evidence="1 2">
    <name type="scientific">Catenulispora acidiphila (strain DSM 44928 / JCM 14897 / NBRC 102108 / NRRL B-24433 / ID139908)</name>
    <dbReference type="NCBI Taxonomy" id="479433"/>
    <lineage>
        <taxon>Bacteria</taxon>
        <taxon>Bacillati</taxon>
        <taxon>Actinomycetota</taxon>
        <taxon>Actinomycetes</taxon>
        <taxon>Catenulisporales</taxon>
        <taxon>Catenulisporaceae</taxon>
        <taxon>Catenulispora</taxon>
    </lineage>
</organism>
<name>C7PX64_CATAD</name>
<dbReference type="RefSeq" id="WP_012784710.1">
    <property type="nucleotide sequence ID" value="NC_013131.1"/>
</dbReference>
<gene>
    <name evidence="1" type="ordered locus">Caci_0463</name>
</gene>
<dbReference type="HOGENOM" id="CLU_1208027_0_0_11"/>
<dbReference type="InParanoid" id="C7PX64"/>
<protein>
    <submittedName>
        <fullName evidence="1">Uncharacterized protein</fullName>
    </submittedName>
</protein>
<dbReference type="KEGG" id="cai:Caci_0463"/>
<evidence type="ECO:0000313" key="1">
    <source>
        <dbReference type="EMBL" id="ACU69415.1"/>
    </source>
</evidence>
<evidence type="ECO:0000313" key="2">
    <source>
        <dbReference type="Proteomes" id="UP000000851"/>
    </source>
</evidence>
<dbReference type="EMBL" id="CP001700">
    <property type="protein sequence ID" value="ACU69415.1"/>
    <property type="molecule type" value="Genomic_DNA"/>
</dbReference>
<dbReference type="AlphaFoldDB" id="C7PX64"/>
<keyword evidence="2" id="KW-1185">Reference proteome</keyword>
<dbReference type="STRING" id="479433.Caci_0463"/>